<feature type="region of interest" description="Disordered" evidence="1">
    <location>
        <begin position="415"/>
        <end position="440"/>
    </location>
</feature>
<sequence length="440" mass="47972">MSRSQFVAARSSRHRVAALALYRALIRTAGQVPIPQQLRAPGPRSSLVKLVRKRFVKNTPFTSFRLIYASMAVGYKFLALFVKAQTAGSPEHAQVITLIQKQHRSSKAPNAAHPRQLPSSPSSSSSATTSRPAPASPAGPLLINVARPGEPPKYTSTILPRPASSSSSSSSPPAAPRRIPIVSATADGQPFLRITKPQPHTLSRMVGRKGRLFSNRIASIMEVDEEWVPQAALEDEWDALIRDLRAREAPAPAPRGPGMMVAGGDAEGPAPHDHERTFGWSVQLSRLWFEYKIESTWEDWLARGDALQELVQREKALREQETAAAGGHQARPAAMRAPRHADARGRDADLPPPNVGRSPATHMPVIAALRAHQASAPAGPPAQDDPADPFTSDTWAALVRSQTKRMLVWLKRGSSGANAHEMPWKTARREVKARESPREE</sequence>
<evidence type="ECO:0000256" key="1">
    <source>
        <dbReference type="SAM" id="MobiDB-lite"/>
    </source>
</evidence>
<keyword evidence="3" id="KW-1185">Reference proteome</keyword>
<gene>
    <name evidence="2" type="ORF">ESCO_001874</name>
</gene>
<feature type="compositionally biased region" description="Low complexity" evidence="1">
    <location>
        <begin position="323"/>
        <end position="336"/>
    </location>
</feature>
<accession>A0A0M8N3J5</accession>
<protein>
    <submittedName>
        <fullName evidence="2">Uncharacterized protein</fullName>
    </submittedName>
</protein>
<proteinExistence type="predicted"/>
<comment type="caution">
    <text evidence="2">The sequence shown here is derived from an EMBL/GenBank/DDBJ whole genome shotgun (WGS) entry which is preliminary data.</text>
</comment>
<dbReference type="OrthoDB" id="3925971at2759"/>
<feature type="compositionally biased region" description="Low complexity" evidence="1">
    <location>
        <begin position="160"/>
        <end position="177"/>
    </location>
</feature>
<name>A0A0M8N3J5_ESCWE</name>
<feature type="region of interest" description="Disordered" evidence="1">
    <location>
        <begin position="318"/>
        <end position="360"/>
    </location>
</feature>
<evidence type="ECO:0000313" key="3">
    <source>
        <dbReference type="Proteomes" id="UP000053831"/>
    </source>
</evidence>
<feature type="compositionally biased region" description="Low complexity" evidence="1">
    <location>
        <begin position="118"/>
        <end position="138"/>
    </location>
</feature>
<feature type="compositionally biased region" description="Basic and acidic residues" evidence="1">
    <location>
        <begin position="339"/>
        <end position="349"/>
    </location>
</feature>
<feature type="region of interest" description="Disordered" evidence="1">
    <location>
        <begin position="372"/>
        <end position="391"/>
    </location>
</feature>
<feature type="region of interest" description="Disordered" evidence="1">
    <location>
        <begin position="99"/>
        <end position="177"/>
    </location>
</feature>
<reference evidence="2 3" key="1">
    <citation type="submission" date="2015-07" db="EMBL/GenBank/DDBJ databases">
        <title>The genome of the fungus Escovopsis weberi, a specialized disease agent of ant agriculture.</title>
        <authorList>
            <person name="de Man T.J."/>
            <person name="Stajich J.E."/>
            <person name="Kubicek C.P."/>
            <person name="Chenthamara K."/>
            <person name="Atanasova L."/>
            <person name="Druzhinina I.S."/>
            <person name="Birnbaum S."/>
            <person name="Barribeau S.M."/>
            <person name="Teiling C."/>
            <person name="Suen G."/>
            <person name="Currie C."/>
            <person name="Gerardo N.M."/>
        </authorList>
    </citation>
    <scope>NUCLEOTIDE SEQUENCE [LARGE SCALE GENOMIC DNA]</scope>
</reference>
<feature type="compositionally biased region" description="Basic and acidic residues" evidence="1">
    <location>
        <begin position="427"/>
        <end position="440"/>
    </location>
</feature>
<organism evidence="2 3">
    <name type="scientific">Escovopsis weberi</name>
    <dbReference type="NCBI Taxonomy" id="150374"/>
    <lineage>
        <taxon>Eukaryota</taxon>
        <taxon>Fungi</taxon>
        <taxon>Dikarya</taxon>
        <taxon>Ascomycota</taxon>
        <taxon>Pezizomycotina</taxon>
        <taxon>Sordariomycetes</taxon>
        <taxon>Hypocreomycetidae</taxon>
        <taxon>Hypocreales</taxon>
        <taxon>Hypocreaceae</taxon>
        <taxon>Escovopsis</taxon>
    </lineage>
</organism>
<feature type="compositionally biased region" description="Low complexity" evidence="1">
    <location>
        <begin position="374"/>
        <end position="384"/>
    </location>
</feature>
<dbReference type="EMBL" id="LGSR01000006">
    <property type="protein sequence ID" value="KOS22437.1"/>
    <property type="molecule type" value="Genomic_DNA"/>
</dbReference>
<dbReference type="Proteomes" id="UP000053831">
    <property type="component" value="Unassembled WGS sequence"/>
</dbReference>
<evidence type="ECO:0000313" key="2">
    <source>
        <dbReference type="EMBL" id="KOS22437.1"/>
    </source>
</evidence>
<dbReference type="STRING" id="150374.A0A0M8N3J5"/>
<dbReference type="AlphaFoldDB" id="A0A0M8N3J5"/>